<dbReference type="InterPro" id="IPR029035">
    <property type="entry name" value="DHS-like_NAD/FAD-binding_dom"/>
</dbReference>
<evidence type="ECO:0000313" key="9">
    <source>
        <dbReference type="EMBL" id="OMH84077.1"/>
    </source>
</evidence>
<dbReference type="InterPro" id="IPR003000">
    <property type="entry name" value="Sirtuin"/>
</dbReference>
<dbReference type="GO" id="GO:0017136">
    <property type="term" value="F:histone deacetylase activity, NAD-dependent"/>
    <property type="evidence" value="ECO:0007669"/>
    <property type="project" value="TreeGrafter"/>
</dbReference>
<dbReference type="Gene3D" id="3.30.1600.10">
    <property type="entry name" value="SIR2/SIRT2 'Small Domain"/>
    <property type="match status" value="1"/>
</dbReference>
<evidence type="ECO:0000256" key="2">
    <source>
        <dbReference type="ARBA" id="ARBA00006924"/>
    </source>
</evidence>
<evidence type="ECO:0000256" key="4">
    <source>
        <dbReference type="ARBA" id="ARBA00022723"/>
    </source>
</evidence>
<organism evidence="9 10">
    <name type="scientific">Zancudomyces culisetae</name>
    <name type="common">Gut fungus</name>
    <name type="synonym">Smittium culisetae</name>
    <dbReference type="NCBI Taxonomy" id="1213189"/>
    <lineage>
        <taxon>Eukaryota</taxon>
        <taxon>Fungi</taxon>
        <taxon>Fungi incertae sedis</taxon>
        <taxon>Zoopagomycota</taxon>
        <taxon>Kickxellomycotina</taxon>
        <taxon>Harpellomycetes</taxon>
        <taxon>Harpellales</taxon>
        <taxon>Legeriomycetaceae</taxon>
        <taxon>Zancudomyces</taxon>
    </lineage>
</organism>
<evidence type="ECO:0000256" key="5">
    <source>
        <dbReference type="ARBA" id="ARBA00022833"/>
    </source>
</evidence>
<comment type="cofactor">
    <cofactor evidence="1">
        <name>Zn(2+)</name>
        <dbReference type="ChEBI" id="CHEBI:29105"/>
    </cofactor>
</comment>
<reference evidence="10" key="1">
    <citation type="submission" date="2017-01" db="EMBL/GenBank/DDBJ databases">
        <authorList>
            <person name="Wang Y."/>
            <person name="White M."/>
            <person name="Kvist S."/>
            <person name="Moncalvo J.-M."/>
        </authorList>
    </citation>
    <scope>NUCLEOTIDE SEQUENCE [LARGE SCALE GENOMIC DNA]</scope>
    <source>
        <strain evidence="10">COL-18-3</strain>
    </source>
</reference>
<keyword evidence="3" id="KW-0808">Transferase</keyword>
<evidence type="ECO:0000256" key="6">
    <source>
        <dbReference type="ARBA" id="ARBA00023027"/>
    </source>
</evidence>
<dbReference type="PANTHER" id="PTHR11085:SF6">
    <property type="entry name" value="NAD-DEPENDENT PROTEIN DEACETYLASE SIRTUIN-2"/>
    <property type="match status" value="1"/>
</dbReference>
<name>A0A1R1PSZ4_ZANCU</name>
<evidence type="ECO:0000256" key="7">
    <source>
        <dbReference type="PROSITE-ProRule" id="PRU00236"/>
    </source>
</evidence>
<feature type="domain" description="Deacetylase sirtuin-type" evidence="8">
    <location>
        <begin position="61"/>
        <end position="151"/>
    </location>
</feature>
<keyword evidence="6" id="KW-0520">NAD</keyword>
<dbReference type="GO" id="GO:0005634">
    <property type="term" value="C:nucleus"/>
    <property type="evidence" value="ECO:0007669"/>
    <property type="project" value="TreeGrafter"/>
</dbReference>
<dbReference type="PANTHER" id="PTHR11085">
    <property type="entry name" value="NAD-DEPENDENT PROTEIN DEACYLASE SIRTUIN-5, MITOCHONDRIAL-RELATED"/>
    <property type="match status" value="1"/>
</dbReference>
<comment type="caution">
    <text evidence="9">The sequence shown here is derived from an EMBL/GenBank/DDBJ whole genome shotgun (WGS) entry which is preliminary data.</text>
</comment>
<dbReference type="Pfam" id="PF02146">
    <property type="entry name" value="SIR2"/>
    <property type="match status" value="1"/>
</dbReference>
<keyword evidence="4" id="KW-0479">Metal-binding</keyword>
<dbReference type="Proteomes" id="UP000188320">
    <property type="component" value="Unassembled WGS sequence"/>
</dbReference>
<keyword evidence="10" id="KW-1185">Reference proteome</keyword>
<dbReference type="InterPro" id="IPR026591">
    <property type="entry name" value="Sirtuin_cat_small_dom_sf"/>
</dbReference>
<dbReference type="SUPFAM" id="SSF52467">
    <property type="entry name" value="DHS-like NAD/FAD-binding domain"/>
    <property type="match status" value="1"/>
</dbReference>
<keyword evidence="5" id="KW-0862">Zinc</keyword>
<accession>A0A1R1PSZ4</accession>
<dbReference type="PROSITE" id="PS50305">
    <property type="entry name" value="SIRTUIN"/>
    <property type="match status" value="1"/>
</dbReference>
<dbReference type="OrthoDB" id="420264at2759"/>
<proteinExistence type="inferred from homology"/>
<comment type="caution">
    <text evidence="7">Lacks conserved residue(s) required for the propagation of feature annotation.</text>
</comment>
<dbReference type="GO" id="GO:0070403">
    <property type="term" value="F:NAD+ binding"/>
    <property type="evidence" value="ECO:0007669"/>
    <property type="project" value="InterPro"/>
</dbReference>
<evidence type="ECO:0000256" key="1">
    <source>
        <dbReference type="ARBA" id="ARBA00001947"/>
    </source>
</evidence>
<dbReference type="InterPro" id="IPR026590">
    <property type="entry name" value="Ssirtuin_cat_dom"/>
</dbReference>
<dbReference type="GO" id="GO:0046872">
    <property type="term" value="F:metal ion binding"/>
    <property type="evidence" value="ECO:0007669"/>
    <property type="project" value="UniProtKB-KW"/>
</dbReference>
<evidence type="ECO:0000313" key="10">
    <source>
        <dbReference type="Proteomes" id="UP000188320"/>
    </source>
</evidence>
<comment type="similarity">
    <text evidence="2">Belongs to the sirtuin family. Class I subfamily.</text>
</comment>
<protein>
    <submittedName>
        <fullName evidence="9">NAD-dependent protein deacetylase sirtuin-2</fullName>
    </submittedName>
</protein>
<evidence type="ECO:0000259" key="8">
    <source>
        <dbReference type="PROSITE" id="PS50305"/>
    </source>
</evidence>
<dbReference type="InterPro" id="IPR050134">
    <property type="entry name" value="NAD-dep_sirtuin_deacylases"/>
</dbReference>
<dbReference type="AlphaFoldDB" id="A0A1R1PSZ4"/>
<dbReference type="EMBL" id="LSSK01000256">
    <property type="protein sequence ID" value="OMH84077.1"/>
    <property type="molecule type" value="Genomic_DNA"/>
</dbReference>
<gene>
    <name evidence="9" type="ORF">AX774_g2400</name>
</gene>
<evidence type="ECO:0000256" key="3">
    <source>
        <dbReference type="ARBA" id="ARBA00022679"/>
    </source>
</evidence>
<sequence length="151" mass="16623">MSEEGSSKVKPDNIKQEAEESVLELAKGLEVGLKLDDTTEKKVQIEKPKEEKTEKASLKFKGLPDSSIESIAEYIKSGYGKNIIILSGAGISTSAGIPDFRSPKTGLYANLKKYNLPYPEAIFVLSYFADKPEPFFTLAKELYPGSFCVSF</sequence>